<keyword evidence="3" id="KW-1185">Reference proteome</keyword>
<accession>A0A391P8W2</accession>
<dbReference type="RefSeq" id="WP_119297430.1">
    <property type="nucleotide sequence ID" value="NZ_BHGK01000001.1"/>
</dbReference>
<evidence type="ECO:0000256" key="1">
    <source>
        <dbReference type="SAM" id="MobiDB-lite"/>
    </source>
</evidence>
<gene>
    <name evidence="2" type="ORF">KGMB01110_04590</name>
</gene>
<feature type="region of interest" description="Disordered" evidence="1">
    <location>
        <begin position="415"/>
        <end position="454"/>
    </location>
</feature>
<evidence type="ECO:0008006" key="4">
    <source>
        <dbReference type="Google" id="ProtNLM"/>
    </source>
</evidence>
<reference evidence="3" key="1">
    <citation type="submission" date="2018-09" db="EMBL/GenBank/DDBJ databases">
        <title>Draft Genome Sequence of Mediterraneibacter sp. KCTC 15684.</title>
        <authorList>
            <person name="Kim J.S."/>
            <person name="Han K.I."/>
            <person name="Suh M.K."/>
            <person name="Lee K.C."/>
            <person name="Eom M.K."/>
            <person name="Lee J.H."/>
            <person name="Park S.H."/>
            <person name="Kang S.W."/>
            <person name="Park J.E."/>
            <person name="Oh B.S."/>
            <person name="Yu S.Y."/>
            <person name="Choi S.H."/>
            <person name="Lee D.H."/>
            <person name="Yoon H."/>
            <person name="Kim B."/>
            <person name="Yang S.J."/>
            <person name="Lee J.S."/>
        </authorList>
    </citation>
    <scope>NUCLEOTIDE SEQUENCE [LARGE SCALE GENOMIC DNA]</scope>
    <source>
        <strain evidence="3">KCTC 15684</strain>
    </source>
</reference>
<dbReference type="InterPro" id="IPR006428">
    <property type="entry name" value="Portal_SPP1-type"/>
</dbReference>
<dbReference type="Proteomes" id="UP000265643">
    <property type="component" value="Unassembled WGS sequence"/>
</dbReference>
<dbReference type="NCBIfam" id="TIGR01538">
    <property type="entry name" value="portal_SPP1"/>
    <property type="match status" value="1"/>
</dbReference>
<evidence type="ECO:0000313" key="3">
    <source>
        <dbReference type="Proteomes" id="UP000265643"/>
    </source>
</evidence>
<protein>
    <recommendedName>
        <fullName evidence="4">Phage portal protein</fullName>
    </recommendedName>
</protein>
<feature type="compositionally biased region" description="Basic and acidic residues" evidence="1">
    <location>
        <begin position="415"/>
        <end position="424"/>
    </location>
</feature>
<comment type="caution">
    <text evidence="2">The sequence shown here is derived from an EMBL/GenBank/DDBJ whole genome shotgun (WGS) entry which is preliminary data.</text>
</comment>
<organism evidence="2 3">
    <name type="scientific">Mediterraneibacter butyricigenes</name>
    <dbReference type="NCBI Taxonomy" id="2316025"/>
    <lineage>
        <taxon>Bacteria</taxon>
        <taxon>Bacillati</taxon>
        <taxon>Bacillota</taxon>
        <taxon>Clostridia</taxon>
        <taxon>Lachnospirales</taxon>
        <taxon>Lachnospiraceae</taxon>
        <taxon>Mediterraneibacter</taxon>
    </lineage>
</organism>
<sequence>MQNLYRLPSEEELTDDKLNEFIARHAAECSFRYRQLQDAYETEYPIFLEPAKPKWKPDNRIAVNFAKYIVDTMNGFFIGHPIKLQVDDDEAVKNYVELLDQYNDQDDNNAELSKICSIFGKGYEMYYVDEESNICITYLSPMDAFVIYDDSVLQRERYFVRLYVDADQVLHGSLSDEEKVRWFTIKGKLVWDEDEKLHGFDGVPATEYVENKERMGIFEPVLTMINAYNKAISEKANDVDYFADAYLKILGPLLEEDELKHVRDDRIINFDGDAEQVIVDFLQKPDGDTTQEHLIDRLEKLIFQISMVANISDENFGTSSGIAMKYKLQAMSNLEKTKERKFTSGMNRRYRLIFSNPVSGMKKDAWVKIHPHFTPNFPANLQEEAEIARNIDGLVSQETQLGVLSIVDNTTEEIKRMDDEKKESSGTSDLTRLFGLNNDGTGGDGDGTENRTEE</sequence>
<dbReference type="Pfam" id="PF05133">
    <property type="entry name" value="SPP1_portal"/>
    <property type="match status" value="1"/>
</dbReference>
<dbReference type="InterPro" id="IPR021145">
    <property type="entry name" value="Portal_protein_SPP1_Gp6-like"/>
</dbReference>
<dbReference type="AlphaFoldDB" id="A0A391P8W2"/>
<proteinExistence type="predicted"/>
<dbReference type="EMBL" id="BHGK01000001">
    <property type="protein sequence ID" value="GCA66023.1"/>
    <property type="molecule type" value="Genomic_DNA"/>
</dbReference>
<evidence type="ECO:0000313" key="2">
    <source>
        <dbReference type="EMBL" id="GCA66023.1"/>
    </source>
</evidence>
<name>A0A391P8W2_9FIRM</name>